<feature type="compositionally biased region" description="Polar residues" evidence="1">
    <location>
        <begin position="73"/>
        <end position="114"/>
    </location>
</feature>
<evidence type="ECO:0000313" key="3">
    <source>
        <dbReference type="Proteomes" id="UP001329825"/>
    </source>
</evidence>
<dbReference type="EMBL" id="CP141883">
    <property type="protein sequence ID" value="WRT65405.1"/>
    <property type="molecule type" value="Genomic_DNA"/>
</dbReference>
<evidence type="ECO:0000313" key="2">
    <source>
        <dbReference type="EMBL" id="WRT65405.1"/>
    </source>
</evidence>
<keyword evidence="3" id="KW-1185">Reference proteome</keyword>
<protein>
    <recommendedName>
        <fullName evidence="4">Methyltransferase type 11 domain-containing protein</fullName>
    </recommendedName>
</protein>
<accession>A0ABZ1CW64</accession>
<name>A0ABZ1CW64_9TREE</name>
<dbReference type="Proteomes" id="UP001329825">
    <property type="component" value="Chromosome 3"/>
</dbReference>
<sequence length="959" mass="105562">MISPPSPIESFELLYSPDSPTISFGFITNSIPPVPDPRASTFTNTAREPSSYAGSGHKRSFSDNANILRPRPSSFNSSSGAQPSSDMPIPNNNPQTPLQHSFNRPSSPLGSSQFPVGGPHAHGQGSNRYQSMIGVFGGSDAFSASSTPSQTHFPHHHHSTGPTPHSPSYDQAGPSTLRRYASQVNRSHINHRTRPPSGGHERHLRCSPDCTAADAPYHLLSSVIGKASVHDLHRKVLRPMKRKASNDEDVEMEEEPSTARPNIQTRRSLIATSPLLEPPTPSFAFPFPRPLLAFDRKSFQNTPPLPPVDRFKDPPLAGDFFAGAGHDNSLLLSAATSNAIFPHGSEPSMGLDLPRSSSAPSVPLLAQRDRGFSDVSAHSSLSADAFGTAQGSPQFPMDEELHPHQVNPAYLSSPQAIPVSSNQVYGHGLPARSSRFSAFANARKLDAGDRLQSIVGDPTELTSYLGEDLATALKQRLQPEQSEMVKEIKRKEEVLSEAEWSFDVPLSKVIGESVRGWVQGIPDKEHFEIAEYGCHKETPNAVLADTVKSFCQRAVGPGKPKKILTVTHQCNVDFDIRLLQANLTSSHQSYRKMKAIPAPLILTSFSFAGFAESSLPPNSIDLALCSNELSKLHGTIPPRPLYMFTSQAEEREQRAEKDLSSWLKVRAKEVKPGGILACSFAVRTCPIPDHKHHNLGQQQQYIESVLPPKGSPVYYSMSLPTSPRTSLDDSMSKVNTTPMTEINNSPFVPGHPLPSPPMTNGATRRYRPDIWQAMSHALSPAIQRLVSLGEIKTQVAPLLVDVPYWPRTLESIQSTLSKNSSEWEPLINAETGISDSEDMKRSFSGESVLNEHNQEAYSHEEKKEWNQAGIQISRLTHPAWIEFRKGRIDRSAYARRIATYCRSVYEGHLKKVLREKGRMDISQCETTVQEIFKVLVEKCELGVLDGLEIDMGIVVLRRK</sequence>
<feature type="compositionally biased region" description="Acidic residues" evidence="1">
    <location>
        <begin position="247"/>
        <end position="256"/>
    </location>
</feature>
<reference evidence="2 3" key="1">
    <citation type="submission" date="2024-01" db="EMBL/GenBank/DDBJ databases">
        <title>Comparative genomics of Cryptococcus and Kwoniella reveals pathogenesis evolution and contrasting modes of karyotype evolution via chromosome fusion or intercentromeric recombination.</title>
        <authorList>
            <person name="Coelho M.A."/>
            <person name="David-Palma M."/>
            <person name="Shea T."/>
            <person name="Bowers K."/>
            <person name="McGinley-Smith S."/>
            <person name="Mohammad A.W."/>
            <person name="Gnirke A."/>
            <person name="Yurkov A.M."/>
            <person name="Nowrousian M."/>
            <person name="Sun S."/>
            <person name="Cuomo C.A."/>
            <person name="Heitman J."/>
        </authorList>
    </citation>
    <scope>NUCLEOTIDE SEQUENCE [LARGE SCALE GENOMIC DNA]</scope>
    <source>
        <strain evidence="2">CBS 11374</strain>
    </source>
</reference>
<organism evidence="2 3">
    <name type="scientific">Kwoniella shivajii</name>
    <dbReference type="NCBI Taxonomy" id="564305"/>
    <lineage>
        <taxon>Eukaryota</taxon>
        <taxon>Fungi</taxon>
        <taxon>Dikarya</taxon>
        <taxon>Basidiomycota</taxon>
        <taxon>Agaricomycotina</taxon>
        <taxon>Tremellomycetes</taxon>
        <taxon>Tremellales</taxon>
        <taxon>Cryptococcaceae</taxon>
        <taxon>Kwoniella</taxon>
    </lineage>
</organism>
<dbReference type="RefSeq" id="XP_062790145.1">
    <property type="nucleotide sequence ID" value="XM_062934094.1"/>
</dbReference>
<dbReference type="Gene3D" id="3.40.50.150">
    <property type="entry name" value="Vaccinia Virus protein VP39"/>
    <property type="match status" value="1"/>
</dbReference>
<gene>
    <name evidence="2" type="ORF">IL334_002348</name>
</gene>
<evidence type="ECO:0008006" key="4">
    <source>
        <dbReference type="Google" id="ProtNLM"/>
    </source>
</evidence>
<feature type="region of interest" description="Disordered" evidence="1">
    <location>
        <begin position="27"/>
        <end position="205"/>
    </location>
</feature>
<proteinExistence type="predicted"/>
<evidence type="ECO:0000256" key="1">
    <source>
        <dbReference type="SAM" id="MobiDB-lite"/>
    </source>
</evidence>
<feature type="region of interest" description="Disordered" evidence="1">
    <location>
        <begin position="242"/>
        <end position="263"/>
    </location>
</feature>
<dbReference type="InterPro" id="IPR029063">
    <property type="entry name" value="SAM-dependent_MTases_sf"/>
</dbReference>
<dbReference type="GeneID" id="87954479"/>